<proteinExistence type="predicted"/>
<name>A0A017SSM6_ASPRC</name>
<reference evidence="3" key="1">
    <citation type="journal article" date="2014" name="Nat. Commun.">
        <title>Genomic adaptations of the halophilic Dead Sea filamentous fungus Eurotium rubrum.</title>
        <authorList>
            <person name="Kis-Papo T."/>
            <person name="Weig A.R."/>
            <person name="Riley R."/>
            <person name="Persoh D."/>
            <person name="Salamov A."/>
            <person name="Sun H."/>
            <person name="Lipzen A."/>
            <person name="Wasser S.P."/>
            <person name="Rambold G."/>
            <person name="Grigoriev I.V."/>
            <person name="Nevo E."/>
        </authorList>
    </citation>
    <scope>NUCLEOTIDE SEQUENCE [LARGE SCALE GENOMIC DNA]</scope>
    <source>
        <strain evidence="3">CBS 135680</strain>
    </source>
</reference>
<dbReference type="AlphaFoldDB" id="A0A017SSM6"/>
<evidence type="ECO:0000256" key="1">
    <source>
        <dbReference type="SAM" id="MobiDB-lite"/>
    </source>
</evidence>
<gene>
    <name evidence="2" type="ORF">EURHEDRAFT_407804</name>
</gene>
<feature type="region of interest" description="Disordered" evidence="1">
    <location>
        <begin position="1"/>
        <end position="45"/>
    </location>
</feature>
<dbReference type="RefSeq" id="XP_040643494.1">
    <property type="nucleotide sequence ID" value="XM_040780668.1"/>
</dbReference>
<protein>
    <submittedName>
        <fullName evidence="2">Uncharacterized protein</fullName>
    </submittedName>
</protein>
<evidence type="ECO:0000313" key="2">
    <source>
        <dbReference type="EMBL" id="EYE99806.1"/>
    </source>
</evidence>
<dbReference type="GeneID" id="63695792"/>
<keyword evidence="3" id="KW-1185">Reference proteome</keyword>
<dbReference type="Proteomes" id="UP000019804">
    <property type="component" value="Unassembled WGS sequence"/>
</dbReference>
<dbReference type="EMBL" id="KK088411">
    <property type="protein sequence ID" value="EYE99806.1"/>
    <property type="molecule type" value="Genomic_DNA"/>
</dbReference>
<organism evidence="2 3">
    <name type="scientific">Aspergillus ruber (strain CBS 135680)</name>
    <dbReference type="NCBI Taxonomy" id="1388766"/>
    <lineage>
        <taxon>Eukaryota</taxon>
        <taxon>Fungi</taxon>
        <taxon>Dikarya</taxon>
        <taxon>Ascomycota</taxon>
        <taxon>Pezizomycotina</taxon>
        <taxon>Eurotiomycetes</taxon>
        <taxon>Eurotiomycetidae</taxon>
        <taxon>Eurotiales</taxon>
        <taxon>Aspergillaceae</taxon>
        <taxon>Aspergillus</taxon>
        <taxon>Aspergillus subgen. Aspergillus</taxon>
    </lineage>
</organism>
<accession>A0A017SSM6</accession>
<sequence length="68" mass="7945">MEKEERVAPTVESTSRVQAGGMRQGDQRTTTRKRENKDLHNNAQQRINFKTKFEAPQRLLNLFIVEES</sequence>
<dbReference type="HOGENOM" id="CLU_2793557_0_0_1"/>
<evidence type="ECO:0000313" key="3">
    <source>
        <dbReference type="Proteomes" id="UP000019804"/>
    </source>
</evidence>